<accession>A0A6C0D0L2</accession>
<dbReference type="EMBL" id="MN739520">
    <property type="protein sequence ID" value="QHT10308.1"/>
    <property type="molecule type" value="Genomic_DNA"/>
</dbReference>
<reference evidence="2" key="1">
    <citation type="journal article" date="2020" name="Nature">
        <title>Giant virus diversity and host interactions through global metagenomics.</title>
        <authorList>
            <person name="Schulz F."/>
            <person name="Roux S."/>
            <person name="Paez-Espino D."/>
            <person name="Jungbluth S."/>
            <person name="Walsh D.A."/>
            <person name="Denef V.J."/>
            <person name="McMahon K.D."/>
            <person name="Konstantinidis K.T."/>
            <person name="Eloe-Fadrosh E.A."/>
            <person name="Kyrpides N.C."/>
            <person name="Woyke T."/>
        </authorList>
    </citation>
    <scope>NUCLEOTIDE SEQUENCE</scope>
    <source>
        <strain evidence="2">GVMAG-M-3300023174-107</strain>
    </source>
</reference>
<dbReference type="AlphaFoldDB" id="A0A6C0D0L2"/>
<organism evidence="2">
    <name type="scientific">viral metagenome</name>
    <dbReference type="NCBI Taxonomy" id="1070528"/>
    <lineage>
        <taxon>unclassified sequences</taxon>
        <taxon>metagenomes</taxon>
        <taxon>organismal metagenomes</taxon>
    </lineage>
</organism>
<sequence length="93" mass="10640">MIEEVPCGVFIKTQNDSNKNISDSIEINTLPLSIEIIPHKAILIQEAEVIIVSRNYRCNYHYSKWCFFIFCGIPFMFGILLVVGILNPEALHL</sequence>
<keyword evidence="1" id="KW-0812">Transmembrane</keyword>
<evidence type="ECO:0000313" key="2">
    <source>
        <dbReference type="EMBL" id="QHT10308.1"/>
    </source>
</evidence>
<proteinExistence type="predicted"/>
<name>A0A6C0D0L2_9ZZZZ</name>
<keyword evidence="1" id="KW-0472">Membrane</keyword>
<evidence type="ECO:0000256" key="1">
    <source>
        <dbReference type="SAM" id="Phobius"/>
    </source>
</evidence>
<feature type="transmembrane region" description="Helical" evidence="1">
    <location>
        <begin position="65"/>
        <end position="86"/>
    </location>
</feature>
<protein>
    <submittedName>
        <fullName evidence="2">Uncharacterized protein</fullName>
    </submittedName>
</protein>
<keyword evidence="1" id="KW-1133">Transmembrane helix</keyword>